<evidence type="ECO:0000313" key="4">
    <source>
        <dbReference type="EMBL" id="GMM52554.1"/>
    </source>
</evidence>
<name>A0AAV5RM05_STABA</name>
<dbReference type="AlphaFoldDB" id="A0AAV5RM05"/>
<dbReference type="Gene3D" id="1.10.8.80">
    <property type="entry name" value="Magnesium chelatase subunit I, C-Terminal domain"/>
    <property type="match status" value="1"/>
</dbReference>
<keyword evidence="5" id="KW-1185">Reference proteome</keyword>
<comment type="caution">
    <text evidence="4">The sequence shown here is derived from an EMBL/GenBank/DDBJ whole genome shotgun (WGS) entry which is preliminary data.</text>
</comment>
<evidence type="ECO:0000256" key="1">
    <source>
        <dbReference type="ARBA" id="ARBA00012825"/>
    </source>
</evidence>
<evidence type="ECO:0000259" key="3">
    <source>
        <dbReference type="Pfam" id="PF17863"/>
    </source>
</evidence>
<organism evidence="4 5">
    <name type="scientific">Starmerella bacillaris</name>
    <name type="common">Yeast</name>
    <name type="synonym">Candida zemplinina</name>
    <dbReference type="NCBI Taxonomy" id="1247836"/>
    <lineage>
        <taxon>Eukaryota</taxon>
        <taxon>Fungi</taxon>
        <taxon>Dikarya</taxon>
        <taxon>Ascomycota</taxon>
        <taxon>Saccharomycotina</taxon>
        <taxon>Dipodascomycetes</taxon>
        <taxon>Dipodascales</taxon>
        <taxon>Trichomonascaceae</taxon>
        <taxon>Starmerella</taxon>
    </lineage>
</organism>
<proteinExistence type="predicted"/>
<evidence type="ECO:0000256" key="2">
    <source>
        <dbReference type="ARBA" id="ARBA00023444"/>
    </source>
</evidence>
<feature type="domain" description="ChlI/MoxR AAA lid" evidence="3">
    <location>
        <begin position="192"/>
        <end position="249"/>
    </location>
</feature>
<dbReference type="InterPro" id="IPR041628">
    <property type="entry name" value="ChlI/MoxR_AAA_lid"/>
</dbReference>
<dbReference type="Pfam" id="PF17863">
    <property type="entry name" value="AAA_lid_2"/>
    <property type="match status" value="1"/>
</dbReference>
<dbReference type="EMBL" id="BTGC01000008">
    <property type="protein sequence ID" value="GMM52554.1"/>
    <property type="molecule type" value="Genomic_DNA"/>
</dbReference>
<gene>
    <name evidence="4" type="ORF">DASB73_035170</name>
</gene>
<comment type="pathway">
    <text evidence="2">Porphyrin-containing compound metabolism.</text>
</comment>
<evidence type="ECO:0000313" key="5">
    <source>
        <dbReference type="Proteomes" id="UP001362899"/>
    </source>
</evidence>
<dbReference type="GO" id="GO:0016851">
    <property type="term" value="F:magnesium chelatase activity"/>
    <property type="evidence" value="ECO:0007669"/>
    <property type="project" value="UniProtKB-EC"/>
</dbReference>
<protein>
    <recommendedName>
        <fullName evidence="1">magnesium chelatase</fullName>
        <ecNumber evidence="1">6.6.1.1</ecNumber>
    </recommendedName>
</protein>
<dbReference type="EC" id="6.6.1.1" evidence="1"/>
<reference evidence="4 5" key="1">
    <citation type="journal article" date="2023" name="Elife">
        <title>Identification of key yeast species and microbe-microbe interactions impacting larval growth of Drosophila in the wild.</title>
        <authorList>
            <person name="Mure A."/>
            <person name="Sugiura Y."/>
            <person name="Maeda R."/>
            <person name="Honda K."/>
            <person name="Sakurai N."/>
            <person name="Takahashi Y."/>
            <person name="Watada M."/>
            <person name="Katoh T."/>
            <person name="Gotoh A."/>
            <person name="Gotoh Y."/>
            <person name="Taniguchi I."/>
            <person name="Nakamura K."/>
            <person name="Hayashi T."/>
            <person name="Katayama T."/>
            <person name="Uemura T."/>
            <person name="Hattori Y."/>
        </authorList>
    </citation>
    <scope>NUCLEOTIDE SEQUENCE [LARGE SCALE GENOMIC DNA]</scope>
    <source>
        <strain evidence="4 5">SB-73</strain>
    </source>
</reference>
<dbReference type="Proteomes" id="UP001362899">
    <property type="component" value="Unassembled WGS sequence"/>
</dbReference>
<accession>A0AAV5RM05</accession>
<sequence length="286" mass="32406">MSEKEVPQELVAAILVSFINSQPVLISQLYDFYDTETQICQVLETLTQNWTENNVLNCKSVLTFQDIKNIIKDKPPFTGLLFKNIDKLSHSVQCELAEELMHPHGELNALLKTSVLVFSSECPDNTIDPSLTRHIVLQETIGPSEDYTTLVELPSITVLNDTLLNQMRDAAKKIYIVPELLGYMQDIIIFIRNNRFSRVGLNPNASLFLDQVTRSLCVLRGSKFATPMMIKDAARLVLPLQMRLSHYSEEPSLMYGGDMSVARVLRNEVNEVIILETLLKEIPVPR</sequence>